<dbReference type="SMART" id="SM00487">
    <property type="entry name" value="DEXDc"/>
    <property type="match status" value="1"/>
</dbReference>
<dbReference type="PROSITE" id="PS51192">
    <property type="entry name" value="HELICASE_ATP_BIND_1"/>
    <property type="match status" value="1"/>
</dbReference>
<reference evidence="4 5" key="1">
    <citation type="submission" date="2018-05" db="EMBL/GenBank/DDBJ databases">
        <title>Genomic Encyclopedia of Type Strains, Phase IV (KMG-IV): sequencing the most valuable type-strain genomes for metagenomic binning, comparative biology and taxonomic classification.</title>
        <authorList>
            <person name="Goeker M."/>
        </authorList>
    </citation>
    <scope>NUCLEOTIDE SEQUENCE [LARGE SCALE GENOMIC DNA]</scope>
    <source>
        <strain evidence="4 5">DSM 29661</strain>
    </source>
</reference>
<evidence type="ECO:0000259" key="3">
    <source>
        <dbReference type="PROSITE" id="PS51194"/>
    </source>
</evidence>
<dbReference type="Pfam" id="PF00271">
    <property type="entry name" value="Helicase_C"/>
    <property type="match status" value="1"/>
</dbReference>
<dbReference type="PANTHER" id="PTHR10799">
    <property type="entry name" value="SNF2/RAD54 HELICASE FAMILY"/>
    <property type="match status" value="1"/>
</dbReference>
<dbReference type="GO" id="GO:0004386">
    <property type="term" value="F:helicase activity"/>
    <property type="evidence" value="ECO:0007669"/>
    <property type="project" value="UniProtKB-KW"/>
</dbReference>
<dbReference type="PROSITE" id="PS51194">
    <property type="entry name" value="HELICASE_CTER"/>
    <property type="match status" value="1"/>
</dbReference>
<dbReference type="InterPro" id="IPR001650">
    <property type="entry name" value="Helicase_C-like"/>
</dbReference>
<dbReference type="CDD" id="cd18793">
    <property type="entry name" value="SF2_C_SNF"/>
    <property type="match status" value="1"/>
</dbReference>
<dbReference type="InterPro" id="IPR014001">
    <property type="entry name" value="Helicase_ATP-bd"/>
</dbReference>
<keyword evidence="4" id="KW-0347">Helicase</keyword>
<name>A0A318KQX9_9NEIS</name>
<dbReference type="AlphaFoldDB" id="A0A318KQX9"/>
<evidence type="ECO:0000256" key="1">
    <source>
        <dbReference type="ARBA" id="ARBA00022801"/>
    </source>
</evidence>
<keyword evidence="4" id="KW-0067">ATP-binding</keyword>
<dbReference type="InterPro" id="IPR038718">
    <property type="entry name" value="SNF2-like_sf"/>
</dbReference>
<protein>
    <submittedName>
        <fullName evidence="4">Helicase-like protein</fullName>
    </submittedName>
</protein>
<proteinExistence type="predicted"/>
<dbReference type="Gene3D" id="3.40.50.10810">
    <property type="entry name" value="Tandem AAA-ATPase domain"/>
    <property type="match status" value="1"/>
</dbReference>
<accession>A0A318KQX9</accession>
<dbReference type="Proteomes" id="UP000247555">
    <property type="component" value="Unassembled WGS sequence"/>
</dbReference>
<dbReference type="CDD" id="cd18012">
    <property type="entry name" value="DEXQc_arch_SWI2_SNF2"/>
    <property type="match status" value="1"/>
</dbReference>
<evidence type="ECO:0000313" key="5">
    <source>
        <dbReference type="Proteomes" id="UP000247555"/>
    </source>
</evidence>
<evidence type="ECO:0000313" key="4">
    <source>
        <dbReference type="EMBL" id="PXX80324.1"/>
    </source>
</evidence>
<dbReference type="InterPro" id="IPR027417">
    <property type="entry name" value="P-loop_NTPase"/>
</dbReference>
<dbReference type="GO" id="GO:0005524">
    <property type="term" value="F:ATP binding"/>
    <property type="evidence" value="ECO:0007669"/>
    <property type="project" value="InterPro"/>
</dbReference>
<keyword evidence="4" id="KW-0547">Nucleotide-binding</keyword>
<dbReference type="GO" id="GO:0016787">
    <property type="term" value="F:hydrolase activity"/>
    <property type="evidence" value="ECO:0007669"/>
    <property type="project" value="UniProtKB-KW"/>
</dbReference>
<gene>
    <name evidence="4" type="ORF">DFR34_10498</name>
</gene>
<feature type="domain" description="Helicase ATP-binding" evidence="2">
    <location>
        <begin position="617"/>
        <end position="770"/>
    </location>
</feature>
<feature type="domain" description="Helicase C-terminal" evidence="3">
    <location>
        <begin position="890"/>
        <end position="1048"/>
    </location>
</feature>
<dbReference type="Pfam" id="PF00176">
    <property type="entry name" value="SNF2-rel_dom"/>
    <property type="match status" value="1"/>
</dbReference>
<dbReference type="EMBL" id="QJKI01000004">
    <property type="protein sequence ID" value="PXX80324.1"/>
    <property type="molecule type" value="Genomic_DNA"/>
</dbReference>
<dbReference type="InterPro" id="IPR049730">
    <property type="entry name" value="SNF2/RAD54-like_C"/>
</dbReference>
<organism evidence="4 5">
    <name type="scientific">Rivihabitans pingtungensis</name>
    <dbReference type="NCBI Taxonomy" id="1054498"/>
    <lineage>
        <taxon>Bacteria</taxon>
        <taxon>Pseudomonadati</taxon>
        <taxon>Pseudomonadota</taxon>
        <taxon>Betaproteobacteria</taxon>
        <taxon>Neisseriales</taxon>
        <taxon>Aquaspirillaceae</taxon>
        <taxon>Rivihabitans</taxon>
    </lineage>
</organism>
<evidence type="ECO:0000259" key="2">
    <source>
        <dbReference type="PROSITE" id="PS51192"/>
    </source>
</evidence>
<keyword evidence="5" id="KW-1185">Reference proteome</keyword>
<dbReference type="InterPro" id="IPR000330">
    <property type="entry name" value="SNF2_N"/>
</dbReference>
<dbReference type="Gene3D" id="3.40.50.300">
    <property type="entry name" value="P-loop containing nucleotide triphosphate hydrolases"/>
    <property type="match status" value="1"/>
</dbReference>
<keyword evidence="1" id="KW-0378">Hydrolase</keyword>
<dbReference type="SMART" id="SM00490">
    <property type="entry name" value="HELICc"/>
    <property type="match status" value="1"/>
</dbReference>
<sequence length="1056" mass="115616">MNLPPAARAVLHALACVPDGLSDRALLMVLPPLLPADAPPLPPRPQAILRRLTEQGWLTARPGGWRLAEARLGEVWRDIAEQSWLWPLLAMLMERLYDAPPSPAQAHRQDWLARLQAGDRSFLPGLSAAHAALARLNAEADAAQPAAPSVERRLAWRLEASDGGVALEAREQKHSAQGWTSGRALSWKRLLGELPDWLSAQDHAALRCAKVSEVYYYGGESYTLDEDALPALVGHPALFAAELPHARIELSLGQPALVLRQQGDMLRLEVSPPQLTDARTQWLDHSQPEHWRLYRLDGELKRLVALVGHGLAVPRAARAPLLDAISQLAPLLPIHSDLTDLAGQLPALPADATLYALLRADGDSLRVQLRVRPLPGGRDYRPGQGMVTVVGAVDGEAVHTCRDLDAERRAHAAVLRQCPTLAACPHDPIIGERVCVSIDQALDVLAELQAVGEAQLRCVWPAGQRLRLRGPAHAGQARLSIRQRGDWFAVNGELALDDDGRLLQLRELLTLVGQHSGRYVRLGEADWLALDDALRQQLAALARASAGLDADGATQLSRLAAPMLAQLADSAAACEGDAGWTAQRARWQALEQISPAVPSALRATLRDYQLAGFHWLARLAHWGVGACLADDMGLGKTMQTLALCLLRAEHGPQLVVAPTSVAQNWLAEAARFAPSLRLRPYAQQRALDALAPGDLVVVSYGLFQLDAERFAQVHWASVILDEAQAIKNPDTRRAQAAFALRADFRLAASGTPVENHLGELWSLFRFLNPGLLGSLEQFGERFATPIAEGDEQARLALRRLLQPFILRRTKTQVLTELPPRTELTYRVELSDGERELYEALRQEALEQVAQAPEHERAMQVLAHITRLRRLCCHPTLALPNATLPGSKLAAFARLMRELLDNGHKALVFSQFVDHLALARRWLDEQGIAYHYLDGATPARQRQKKVEAFQGGQGEVFLISLKAGGSGLTLTAADYVLHLDPWWNPAVEDQASDRAYRMGQQRPVTIYRLVAAHTIEERILALHAAKRELADALLAGGDASARLDTDALLALLREASA</sequence>
<dbReference type="SUPFAM" id="SSF52540">
    <property type="entry name" value="P-loop containing nucleoside triphosphate hydrolases"/>
    <property type="match status" value="2"/>
</dbReference>
<comment type="caution">
    <text evidence="4">The sequence shown here is derived from an EMBL/GenBank/DDBJ whole genome shotgun (WGS) entry which is preliminary data.</text>
</comment>
<dbReference type="RefSeq" id="WP_245906812.1">
    <property type="nucleotide sequence ID" value="NZ_QJKI01000004.1"/>
</dbReference>